<dbReference type="Proteomes" id="UP001596620">
    <property type="component" value="Unassembled WGS sequence"/>
</dbReference>
<name>A0ABW2UYS3_9BACI</name>
<sequence length="209" mass="24275">MVINQLKNQPILFDASVLLVGVDKQDETYNFENMKSLYIHAILNHFENILIHETVMDELDEQRRKYVEQHKGHSITIVSEGELYGRDAQYTTLFNTIANFDLFKYVRLDKRDKGDVFSLAYAAYYNIPFISARDGSIIKAVKELIELEHVDVCGFEHLLLLGFLKNHEQGDKPDKRYKSIYKTYCTPAIKAGEIPPTFNQFVQSQFNQI</sequence>
<comment type="caution">
    <text evidence="1">The sequence shown here is derived from an EMBL/GenBank/DDBJ whole genome shotgun (WGS) entry which is preliminary data.</text>
</comment>
<protein>
    <recommendedName>
        <fullName evidence="3">PIN domain-containing protein</fullName>
    </recommendedName>
</protein>
<evidence type="ECO:0000313" key="2">
    <source>
        <dbReference type="Proteomes" id="UP001596620"/>
    </source>
</evidence>
<dbReference type="RefSeq" id="WP_382359267.1">
    <property type="nucleotide sequence ID" value="NZ_JBHTGR010000035.1"/>
</dbReference>
<proteinExistence type="predicted"/>
<accession>A0ABW2UYS3</accession>
<reference evidence="2" key="1">
    <citation type="journal article" date="2019" name="Int. J. Syst. Evol. Microbiol.">
        <title>The Global Catalogue of Microorganisms (GCM) 10K type strain sequencing project: providing services to taxonomists for standard genome sequencing and annotation.</title>
        <authorList>
            <consortium name="The Broad Institute Genomics Platform"/>
            <consortium name="The Broad Institute Genome Sequencing Center for Infectious Disease"/>
            <person name="Wu L."/>
            <person name="Ma J."/>
        </authorList>
    </citation>
    <scope>NUCLEOTIDE SEQUENCE [LARGE SCALE GENOMIC DNA]</scope>
    <source>
        <strain evidence="2">JCM 30234</strain>
    </source>
</reference>
<evidence type="ECO:0008006" key="3">
    <source>
        <dbReference type="Google" id="ProtNLM"/>
    </source>
</evidence>
<evidence type="ECO:0000313" key="1">
    <source>
        <dbReference type="EMBL" id="MFC7747497.1"/>
    </source>
</evidence>
<dbReference type="EMBL" id="JBHTGR010000035">
    <property type="protein sequence ID" value="MFC7747497.1"/>
    <property type="molecule type" value="Genomic_DNA"/>
</dbReference>
<keyword evidence="2" id="KW-1185">Reference proteome</keyword>
<organism evidence="1 2">
    <name type="scientific">Lentibacillus kimchii</name>
    <dbReference type="NCBI Taxonomy" id="1542911"/>
    <lineage>
        <taxon>Bacteria</taxon>
        <taxon>Bacillati</taxon>
        <taxon>Bacillota</taxon>
        <taxon>Bacilli</taxon>
        <taxon>Bacillales</taxon>
        <taxon>Bacillaceae</taxon>
        <taxon>Lentibacillus</taxon>
    </lineage>
</organism>
<gene>
    <name evidence="1" type="ORF">ACFQU8_09680</name>
</gene>